<organism evidence="1 2">
    <name type="scientific">Brachionus plicatilis</name>
    <name type="common">Marine rotifer</name>
    <name type="synonym">Brachionus muelleri</name>
    <dbReference type="NCBI Taxonomy" id="10195"/>
    <lineage>
        <taxon>Eukaryota</taxon>
        <taxon>Metazoa</taxon>
        <taxon>Spiralia</taxon>
        <taxon>Gnathifera</taxon>
        <taxon>Rotifera</taxon>
        <taxon>Eurotatoria</taxon>
        <taxon>Monogononta</taxon>
        <taxon>Pseudotrocha</taxon>
        <taxon>Ploima</taxon>
        <taxon>Brachionidae</taxon>
        <taxon>Brachionus</taxon>
    </lineage>
</organism>
<accession>A0A3M7SH83</accession>
<comment type="caution">
    <text evidence="1">The sequence shown here is derived from an EMBL/GenBank/DDBJ whole genome shotgun (WGS) entry which is preliminary data.</text>
</comment>
<evidence type="ECO:0000313" key="1">
    <source>
        <dbReference type="EMBL" id="RNA35126.1"/>
    </source>
</evidence>
<dbReference type="EMBL" id="REGN01001371">
    <property type="protein sequence ID" value="RNA35126.1"/>
    <property type="molecule type" value="Genomic_DNA"/>
</dbReference>
<name>A0A3M7SH83_BRAPC</name>
<sequence>MKKARPKPLEKFKIFGQKSKSLASKCPLAAASCAGDRFCLSNTFGFAPFCRMALQTSTAPHAAAKCSALLLDFFQQIIWKEKNESTCSINDGSEPSSSSIRHISLRSFATLHASTNMGVPSSVLLLVPAPMAKTIFIHLSCRFVGADRQ</sequence>
<proteinExistence type="predicted"/>
<protein>
    <submittedName>
        <fullName evidence="1">Uncharacterized protein</fullName>
    </submittedName>
</protein>
<gene>
    <name evidence="1" type="ORF">BpHYR1_053235</name>
</gene>
<dbReference type="Proteomes" id="UP000276133">
    <property type="component" value="Unassembled WGS sequence"/>
</dbReference>
<keyword evidence="2" id="KW-1185">Reference proteome</keyword>
<evidence type="ECO:0000313" key="2">
    <source>
        <dbReference type="Proteomes" id="UP000276133"/>
    </source>
</evidence>
<reference evidence="1 2" key="1">
    <citation type="journal article" date="2018" name="Sci. Rep.">
        <title>Genomic signatures of local adaptation to the degree of environmental predictability in rotifers.</title>
        <authorList>
            <person name="Franch-Gras L."/>
            <person name="Hahn C."/>
            <person name="Garcia-Roger E.M."/>
            <person name="Carmona M.J."/>
            <person name="Serra M."/>
            <person name="Gomez A."/>
        </authorList>
    </citation>
    <scope>NUCLEOTIDE SEQUENCE [LARGE SCALE GENOMIC DNA]</scope>
    <source>
        <strain evidence="1">HYR1</strain>
    </source>
</reference>
<dbReference type="AlphaFoldDB" id="A0A3M7SH83"/>